<feature type="compositionally biased region" description="Polar residues" evidence="1">
    <location>
        <begin position="1"/>
        <end position="13"/>
    </location>
</feature>
<accession>A0A6G1EZT0</accession>
<protein>
    <submittedName>
        <fullName evidence="2">Uncharacterized protein</fullName>
    </submittedName>
</protein>
<evidence type="ECO:0000313" key="2">
    <source>
        <dbReference type="EMBL" id="KAF0930168.1"/>
    </source>
</evidence>
<sequence>MQDTRNSHGSALTNADVGHSHVGTRTADSACQAHGGEEPADKCTQPVHGQTVVAVAGEGLELVKYVEEMLHARQLAGLNGHYTQV</sequence>
<name>A0A6G1EZT0_9ORYZ</name>
<proteinExistence type="predicted"/>
<dbReference type="EMBL" id="SPHZ02000002">
    <property type="protein sequence ID" value="KAF0930168.1"/>
    <property type="molecule type" value="Genomic_DNA"/>
</dbReference>
<comment type="caution">
    <text evidence="2">The sequence shown here is derived from an EMBL/GenBank/DDBJ whole genome shotgun (WGS) entry which is preliminary data.</text>
</comment>
<dbReference type="Proteomes" id="UP000479710">
    <property type="component" value="Unassembled WGS sequence"/>
</dbReference>
<evidence type="ECO:0000313" key="3">
    <source>
        <dbReference type="Proteomes" id="UP000479710"/>
    </source>
</evidence>
<keyword evidence="3" id="KW-1185">Reference proteome</keyword>
<feature type="region of interest" description="Disordered" evidence="1">
    <location>
        <begin position="1"/>
        <end position="45"/>
    </location>
</feature>
<organism evidence="2 3">
    <name type="scientific">Oryza meyeriana var. granulata</name>
    <dbReference type="NCBI Taxonomy" id="110450"/>
    <lineage>
        <taxon>Eukaryota</taxon>
        <taxon>Viridiplantae</taxon>
        <taxon>Streptophyta</taxon>
        <taxon>Embryophyta</taxon>
        <taxon>Tracheophyta</taxon>
        <taxon>Spermatophyta</taxon>
        <taxon>Magnoliopsida</taxon>
        <taxon>Liliopsida</taxon>
        <taxon>Poales</taxon>
        <taxon>Poaceae</taxon>
        <taxon>BOP clade</taxon>
        <taxon>Oryzoideae</taxon>
        <taxon>Oryzeae</taxon>
        <taxon>Oryzinae</taxon>
        <taxon>Oryza</taxon>
        <taxon>Oryza meyeriana</taxon>
    </lineage>
</organism>
<evidence type="ECO:0000256" key="1">
    <source>
        <dbReference type="SAM" id="MobiDB-lite"/>
    </source>
</evidence>
<reference evidence="2 3" key="1">
    <citation type="submission" date="2019-11" db="EMBL/GenBank/DDBJ databases">
        <title>Whole genome sequence of Oryza granulata.</title>
        <authorList>
            <person name="Li W."/>
        </authorList>
    </citation>
    <scope>NUCLEOTIDE SEQUENCE [LARGE SCALE GENOMIC DNA]</scope>
    <source>
        <strain evidence="3">cv. Menghai</strain>
        <tissue evidence="2">Leaf</tissue>
    </source>
</reference>
<dbReference type="AlphaFoldDB" id="A0A6G1EZT0"/>
<gene>
    <name evidence="2" type="ORF">E2562_030321</name>
</gene>